<dbReference type="EMBL" id="JASPKZ010010273">
    <property type="protein sequence ID" value="KAJ9574619.1"/>
    <property type="molecule type" value="Genomic_DNA"/>
</dbReference>
<dbReference type="AlphaFoldDB" id="A0AAD8E2S9"/>
<evidence type="ECO:0000313" key="1">
    <source>
        <dbReference type="EMBL" id="KAJ9574619.1"/>
    </source>
</evidence>
<feature type="non-terminal residue" evidence="1">
    <location>
        <position position="1"/>
    </location>
</feature>
<dbReference type="Proteomes" id="UP001233999">
    <property type="component" value="Unassembled WGS sequence"/>
</dbReference>
<name>A0AAD8E2S9_DIPPU</name>
<proteinExistence type="predicted"/>
<evidence type="ECO:0000313" key="2">
    <source>
        <dbReference type="Proteomes" id="UP001233999"/>
    </source>
</evidence>
<accession>A0AAD8E2S9</accession>
<feature type="non-terminal residue" evidence="1">
    <location>
        <position position="71"/>
    </location>
</feature>
<reference evidence="1" key="1">
    <citation type="journal article" date="2023" name="IScience">
        <title>Live-bearing cockroach genome reveals convergent evolutionary mechanisms linked to viviparity in insects and beyond.</title>
        <authorList>
            <person name="Fouks B."/>
            <person name="Harrison M.C."/>
            <person name="Mikhailova A.A."/>
            <person name="Marchal E."/>
            <person name="English S."/>
            <person name="Carruthers M."/>
            <person name="Jennings E.C."/>
            <person name="Chiamaka E.L."/>
            <person name="Frigard R.A."/>
            <person name="Pippel M."/>
            <person name="Attardo G.M."/>
            <person name="Benoit J.B."/>
            <person name="Bornberg-Bauer E."/>
            <person name="Tobe S.S."/>
        </authorList>
    </citation>
    <scope>NUCLEOTIDE SEQUENCE</scope>
    <source>
        <strain evidence="1">Stay&amp;Tobe</strain>
    </source>
</reference>
<organism evidence="1 2">
    <name type="scientific">Diploptera punctata</name>
    <name type="common">Pacific beetle cockroach</name>
    <dbReference type="NCBI Taxonomy" id="6984"/>
    <lineage>
        <taxon>Eukaryota</taxon>
        <taxon>Metazoa</taxon>
        <taxon>Ecdysozoa</taxon>
        <taxon>Arthropoda</taxon>
        <taxon>Hexapoda</taxon>
        <taxon>Insecta</taxon>
        <taxon>Pterygota</taxon>
        <taxon>Neoptera</taxon>
        <taxon>Polyneoptera</taxon>
        <taxon>Dictyoptera</taxon>
        <taxon>Blattodea</taxon>
        <taxon>Blaberoidea</taxon>
        <taxon>Blaberidae</taxon>
        <taxon>Diplopterinae</taxon>
        <taxon>Diploptera</taxon>
    </lineage>
</organism>
<gene>
    <name evidence="1" type="ORF">L9F63_008246</name>
</gene>
<comment type="caution">
    <text evidence="1">The sequence shown here is derived from an EMBL/GenBank/DDBJ whole genome shotgun (WGS) entry which is preliminary data.</text>
</comment>
<reference evidence="1" key="2">
    <citation type="submission" date="2023-05" db="EMBL/GenBank/DDBJ databases">
        <authorList>
            <person name="Fouks B."/>
        </authorList>
    </citation>
    <scope>NUCLEOTIDE SEQUENCE</scope>
    <source>
        <strain evidence="1">Stay&amp;Tobe</strain>
        <tissue evidence="1">Testes</tissue>
    </source>
</reference>
<protein>
    <submittedName>
        <fullName evidence="1">Uncharacterized protein</fullName>
    </submittedName>
</protein>
<keyword evidence="2" id="KW-1185">Reference proteome</keyword>
<sequence>EFGPETKQKSIKINLYHCYFFDQNWCNNICTTNKDWDNIRIIKPFSSTNIMEVGLCRSLKINNFYSFVRVP</sequence>